<organism evidence="1 2">
    <name type="scientific">Candidatus Nitrotoga arctica</name>
    <dbReference type="NCBI Taxonomy" id="453162"/>
    <lineage>
        <taxon>Bacteria</taxon>
        <taxon>Pseudomonadati</taxon>
        <taxon>Pseudomonadota</taxon>
        <taxon>Betaproteobacteria</taxon>
        <taxon>Nitrosomonadales</taxon>
        <taxon>Gallionellaceae</taxon>
        <taxon>Candidatus Nitrotoga</taxon>
    </lineage>
</organism>
<dbReference type="EMBL" id="OU912926">
    <property type="protein sequence ID" value="CAG9932181.1"/>
    <property type="molecule type" value="Genomic_DNA"/>
</dbReference>
<name>A0ABM8YXS4_9PROT</name>
<keyword evidence="2" id="KW-1185">Reference proteome</keyword>
<proteinExistence type="predicted"/>
<reference evidence="1 2" key="1">
    <citation type="submission" date="2021-10" db="EMBL/GenBank/DDBJ databases">
        <authorList>
            <person name="Koch H."/>
        </authorList>
    </citation>
    <scope>NUCLEOTIDE SEQUENCE [LARGE SCALE GENOMIC DNA]</scope>
    <source>
        <strain evidence="1">6680</strain>
    </source>
</reference>
<gene>
    <name evidence="1" type="ORF">NTG6680_0928</name>
</gene>
<evidence type="ECO:0000313" key="2">
    <source>
        <dbReference type="Proteomes" id="UP000839052"/>
    </source>
</evidence>
<dbReference type="Proteomes" id="UP000839052">
    <property type="component" value="Chromosome"/>
</dbReference>
<evidence type="ECO:0000313" key="1">
    <source>
        <dbReference type="EMBL" id="CAG9932181.1"/>
    </source>
</evidence>
<accession>A0ABM8YXS4</accession>
<sequence length="67" mass="7707">MPALFGKFAHVSPKIPDPTDMSGLPYAEAHMRLQAERMNKLPPTRCRDIPTIALEMVRELLKLIRRH</sequence>
<protein>
    <submittedName>
        <fullName evidence="1">Uncharacterized protein</fullName>
    </submittedName>
</protein>